<dbReference type="Gene3D" id="2.130.10.130">
    <property type="entry name" value="Integrin alpha, N-terminal"/>
    <property type="match status" value="1"/>
</dbReference>
<dbReference type="EMBL" id="RBXO01000001">
    <property type="protein sequence ID" value="RKT53600.1"/>
    <property type="molecule type" value="Genomic_DNA"/>
</dbReference>
<dbReference type="SUPFAM" id="SSF53955">
    <property type="entry name" value="Lysozyme-like"/>
    <property type="match status" value="1"/>
</dbReference>
<evidence type="ECO:0000313" key="5">
    <source>
        <dbReference type="Proteomes" id="UP000282084"/>
    </source>
</evidence>
<evidence type="ECO:0000313" key="4">
    <source>
        <dbReference type="EMBL" id="RKT53600.1"/>
    </source>
</evidence>
<dbReference type="InterPro" id="IPR013517">
    <property type="entry name" value="FG-GAP"/>
</dbReference>
<dbReference type="RefSeq" id="WP_121004015.1">
    <property type="nucleotide sequence ID" value="NZ_RBXO01000001.1"/>
</dbReference>
<keyword evidence="5" id="KW-1185">Reference proteome</keyword>
<protein>
    <submittedName>
        <fullName evidence="4">Transglycosylase-like protein with SLT domain</fullName>
    </submittedName>
</protein>
<dbReference type="Gene3D" id="1.10.530.10">
    <property type="match status" value="1"/>
</dbReference>
<feature type="domain" description="Transglycosylase SLT" evidence="3">
    <location>
        <begin position="39"/>
        <end position="123"/>
    </location>
</feature>
<feature type="signal peptide" evidence="2">
    <location>
        <begin position="1"/>
        <end position="27"/>
    </location>
</feature>
<dbReference type="SUPFAM" id="SSF69318">
    <property type="entry name" value="Integrin alpha N-terminal domain"/>
    <property type="match status" value="1"/>
</dbReference>
<dbReference type="InterPro" id="IPR023346">
    <property type="entry name" value="Lysozyme-like_dom_sf"/>
</dbReference>
<evidence type="ECO:0000256" key="2">
    <source>
        <dbReference type="SAM" id="SignalP"/>
    </source>
</evidence>
<proteinExistence type="predicted"/>
<dbReference type="PANTHER" id="PTHR46580">
    <property type="entry name" value="SENSOR KINASE-RELATED"/>
    <property type="match status" value="1"/>
</dbReference>
<dbReference type="PANTHER" id="PTHR46580:SF4">
    <property type="entry name" value="ATP_GTP-BINDING PROTEIN"/>
    <property type="match status" value="1"/>
</dbReference>
<comment type="caution">
    <text evidence="4">The sequence shown here is derived from an EMBL/GenBank/DDBJ whole genome shotgun (WGS) entry which is preliminary data.</text>
</comment>
<dbReference type="InterPro" id="IPR028994">
    <property type="entry name" value="Integrin_alpha_N"/>
</dbReference>
<organism evidence="4 5">
    <name type="scientific">Saccharothrix australiensis</name>
    <dbReference type="NCBI Taxonomy" id="2072"/>
    <lineage>
        <taxon>Bacteria</taxon>
        <taxon>Bacillati</taxon>
        <taxon>Actinomycetota</taxon>
        <taxon>Actinomycetes</taxon>
        <taxon>Pseudonocardiales</taxon>
        <taxon>Pseudonocardiaceae</taxon>
        <taxon>Saccharothrix</taxon>
    </lineage>
</organism>
<dbReference type="InterPro" id="IPR043992">
    <property type="entry name" value="SLT_3"/>
</dbReference>
<feature type="chain" id="PRO_5019818201" evidence="2">
    <location>
        <begin position="28"/>
        <end position="430"/>
    </location>
</feature>
<reference evidence="4 5" key="1">
    <citation type="submission" date="2018-10" db="EMBL/GenBank/DDBJ databases">
        <title>Sequencing the genomes of 1000 actinobacteria strains.</title>
        <authorList>
            <person name="Klenk H.-P."/>
        </authorList>
    </citation>
    <scope>NUCLEOTIDE SEQUENCE [LARGE SCALE GENOMIC DNA]</scope>
    <source>
        <strain evidence="4 5">DSM 43800</strain>
    </source>
</reference>
<keyword evidence="1 2" id="KW-0732">Signal</keyword>
<dbReference type="Pfam" id="PF13517">
    <property type="entry name" value="FG-GAP_3"/>
    <property type="match status" value="1"/>
</dbReference>
<dbReference type="Proteomes" id="UP000282084">
    <property type="component" value="Unassembled WGS sequence"/>
</dbReference>
<dbReference type="OrthoDB" id="9815928at2"/>
<evidence type="ECO:0000259" key="3">
    <source>
        <dbReference type="Pfam" id="PF18896"/>
    </source>
</evidence>
<dbReference type="AlphaFoldDB" id="A0A495VXP2"/>
<sequence>MKWGYQALGIVAAIGLALPVAAAPAVAAPLDAPADLCATVGDNAGFTRTGNLVTAVAIALAESGCNPAATGHNTNGTIDRGLWQINSIHTQFSNACTYDAQCNANAAYAIYLGRNSTFQAWVTYKTGKYKQYLDRAQAAVNRLGTPPAPRDRSEGDITGDGYADLTTVTAEGRLAVFGNGILVPGNNGVPFHGVMWQTDNTNWNQDAVSITTADVTGDRFADFLVLTNTGKLQIYGNGSLINADQSPFTGVWRQYDNWSGYRKIAAGDINQDGFADLAAVTSSGKLEVFLNTKQVGDGQSPFSGPLKVYESGWGTDVIDIALGDVTGDGYADLAAIRTDGSLQVYGNGILLPGRESTPFWDVSWQVVSGWNTVYDISLSDITGDGFADLTAITTGGELQVYGNVIGHTKTDYYTGAHWRYPTWSGVHHVA</sequence>
<gene>
    <name evidence="4" type="ORF">C8E97_2172</name>
</gene>
<accession>A0A495VXP2</accession>
<dbReference type="Pfam" id="PF18896">
    <property type="entry name" value="SLT_3"/>
    <property type="match status" value="1"/>
</dbReference>
<evidence type="ECO:0000256" key="1">
    <source>
        <dbReference type="ARBA" id="ARBA00022729"/>
    </source>
</evidence>
<name>A0A495VXP2_9PSEU</name>